<proteinExistence type="predicted"/>
<gene>
    <name evidence="3" type="ORF">LECACI_7A008549</name>
</gene>
<accession>A0AAI8Z6K0</accession>
<feature type="compositionally biased region" description="Basic and acidic residues" evidence="2">
    <location>
        <begin position="1296"/>
        <end position="1310"/>
    </location>
</feature>
<evidence type="ECO:0000256" key="1">
    <source>
        <dbReference type="SAM" id="Coils"/>
    </source>
</evidence>
<feature type="compositionally biased region" description="Low complexity" evidence="2">
    <location>
        <begin position="714"/>
        <end position="726"/>
    </location>
</feature>
<comment type="caution">
    <text evidence="3">The sequence shown here is derived from an EMBL/GenBank/DDBJ whole genome shotgun (WGS) entry which is preliminary data.</text>
</comment>
<feature type="region of interest" description="Disordered" evidence="2">
    <location>
        <begin position="1240"/>
        <end position="1313"/>
    </location>
</feature>
<feature type="region of interest" description="Disordered" evidence="2">
    <location>
        <begin position="707"/>
        <end position="734"/>
    </location>
</feature>
<protein>
    <submittedName>
        <fullName evidence="3">Uncharacterized protein</fullName>
    </submittedName>
</protein>
<reference evidence="3" key="1">
    <citation type="submission" date="2023-11" db="EMBL/GenBank/DDBJ databases">
        <authorList>
            <person name="Alioto T."/>
            <person name="Alioto T."/>
            <person name="Gomez Garrido J."/>
        </authorList>
    </citation>
    <scope>NUCLEOTIDE SEQUENCE</scope>
</reference>
<feature type="compositionally biased region" description="Polar residues" evidence="2">
    <location>
        <begin position="376"/>
        <end position="385"/>
    </location>
</feature>
<feature type="region of interest" description="Disordered" evidence="2">
    <location>
        <begin position="407"/>
        <end position="519"/>
    </location>
</feature>
<name>A0AAI8Z6K0_9PEZI</name>
<feature type="compositionally biased region" description="Basic and acidic residues" evidence="2">
    <location>
        <begin position="1264"/>
        <end position="1278"/>
    </location>
</feature>
<feature type="compositionally biased region" description="Basic and acidic residues" evidence="2">
    <location>
        <begin position="414"/>
        <end position="461"/>
    </location>
</feature>
<feature type="region of interest" description="Disordered" evidence="2">
    <location>
        <begin position="1193"/>
        <end position="1223"/>
    </location>
</feature>
<evidence type="ECO:0000313" key="3">
    <source>
        <dbReference type="EMBL" id="CAK4033391.1"/>
    </source>
</evidence>
<feature type="region of interest" description="Disordered" evidence="2">
    <location>
        <begin position="270"/>
        <end position="295"/>
    </location>
</feature>
<evidence type="ECO:0000256" key="2">
    <source>
        <dbReference type="SAM" id="MobiDB-lite"/>
    </source>
</evidence>
<keyword evidence="4" id="KW-1185">Reference proteome</keyword>
<sequence>MLPPQLQHGLRRHSISLATAAAALRPSTTSSIVRATQSRSCWWGRPRDYPSRVDPMFHRFARYRTLKTRAKLLDKLRRRGRWDWDANQRPFFSPKHVRLASHIGRPRWKMYGNEDGKEKTAEEILEQEGFELSQREKEWKDQMEAMRKRIDQDPYEAIFGRRFEPFWNGLVPGWMRNEMGPNDGPKSKDPNRDTTTSRSTPAKPVSSESKLKSDPVKPVDRTAAERSTNDPESDGETPNGQLTSYTYIPKRTVVNSDPECPNGQLTNYSYASSTSTSWDSWTKKTRRTEWDSMSGKTRRYEYDPISNRMVEMAQPKAGEARSAQASEAAKQDPMFAAESKSKQPAIKSDRAAGSSRSEAVDIPVKPSSESRKSIPIPTQTLETTSKAKTSVYFPSLINTSVVSKVTKPEALTAKSEKQLEKLTADDVRASVGKARKERDAATQSQRSDEETRAHRYGRMDPKQSQWDQAETDVMLQEGWSKRGRELREQSRSKPKLETALDRKVNTTTAGPPRGEPAVKSAITGSLQSSLERMQSKTLPAAVELDDLAAHESTGDRVHNSATNIPKQWEKQADMLQADRIKRTRGGCDEATPAIDSLTQKLTLHLDKLKEKHSTDKPRWVIRGQGHVSSNSQRTQTTGTELINLGNKKRLEMVRREVESLAGTDPKLAELVKELDAREAARKTKLAKANAMLETEVEEQRTRMQAHEGRTAHVPSSMPQINSQSSSRDAPGFQTERERYQQKIRDLRKELDTAFKQSSVQAEMQVDRIKDLKKAAENLPREVTEFQVERERYQHKIGDLRKELDTAFKQSSVNAEMQVERIRDLEKAMEDLRKSSITDVKFEEVRFQQKINVLKAEIDRAYMPYVTKSEMQAAHIRELEAQLREARAGPQETAKGAEISQAEGDFCANVTKYAKDNSKWYKKPCRNPEATGKPTQEEIDVAAKKVQDQNLTNEVQNIYERKYGTIDVNHRQPIEASSKLPRMSKPEAQVVEVESDVDLGKALADYEKDQTYDYKRDNLEAEIAAEEREAHEAQALMAPESSSKMKQAIANNLNRKEGVHGARIVDDNLPKLIPTEIAGQKEKEAAVSEWGFQWDEPPAYKVLAYDSGNDIIKTAVTSSNFTNKETPITIQEALSELYQPARFVPHFAGLQKEGYQVIYGTKDLLVFRKVRQAPEAAIAKSEDAESLQDHGLFKSADENPPANYAGVNPIDGTSHPVEPSTGSFASPTGFVGDRWFSEGQAQSPSTVANMSKLERQPAEEATEDLEFKHYPRVKREERVYSGSRLQKQQAKQRKSHSAHEQRRSDGAREESAGAGWKRVALSAATMGGVCYAVGAAVERKEEREKERWEQILEGRNLK</sequence>
<feature type="coiled-coil region" evidence="1">
    <location>
        <begin position="782"/>
        <end position="834"/>
    </location>
</feature>
<feature type="compositionally biased region" description="Basic and acidic residues" evidence="2">
    <location>
        <begin position="209"/>
        <end position="229"/>
    </location>
</feature>
<dbReference type="Proteomes" id="UP001296104">
    <property type="component" value="Unassembled WGS sequence"/>
</dbReference>
<feature type="region of interest" description="Disordered" evidence="2">
    <location>
        <begin position="313"/>
        <end position="385"/>
    </location>
</feature>
<organism evidence="3 4">
    <name type="scientific">Lecanosticta acicola</name>
    <dbReference type="NCBI Taxonomy" id="111012"/>
    <lineage>
        <taxon>Eukaryota</taxon>
        <taxon>Fungi</taxon>
        <taxon>Dikarya</taxon>
        <taxon>Ascomycota</taxon>
        <taxon>Pezizomycotina</taxon>
        <taxon>Dothideomycetes</taxon>
        <taxon>Dothideomycetidae</taxon>
        <taxon>Mycosphaerellales</taxon>
        <taxon>Mycosphaerellaceae</taxon>
        <taxon>Lecanosticta</taxon>
    </lineage>
</organism>
<feature type="region of interest" description="Disordered" evidence="2">
    <location>
        <begin position="177"/>
        <end position="243"/>
    </location>
</feature>
<evidence type="ECO:0000313" key="4">
    <source>
        <dbReference type="Proteomes" id="UP001296104"/>
    </source>
</evidence>
<dbReference type="EMBL" id="CAVMBE010000085">
    <property type="protein sequence ID" value="CAK4033391.1"/>
    <property type="molecule type" value="Genomic_DNA"/>
</dbReference>
<keyword evidence="1" id="KW-0175">Coiled coil</keyword>
<feature type="compositionally biased region" description="Basic and acidic residues" evidence="2">
    <location>
        <begin position="479"/>
        <end position="504"/>
    </location>
</feature>
<feature type="region of interest" description="Disordered" evidence="2">
    <location>
        <begin position="1338"/>
        <end position="1357"/>
    </location>
</feature>